<dbReference type="Proteomes" id="UP000824120">
    <property type="component" value="Chromosome 1"/>
</dbReference>
<proteinExistence type="predicted"/>
<dbReference type="Gene3D" id="3.80.10.10">
    <property type="entry name" value="Ribonuclease Inhibitor"/>
    <property type="match status" value="1"/>
</dbReference>
<dbReference type="InterPro" id="IPR032675">
    <property type="entry name" value="LRR_dom_sf"/>
</dbReference>
<dbReference type="OrthoDB" id="6776856at2759"/>
<organism evidence="1 2">
    <name type="scientific">Solanum commersonii</name>
    <name type="common">Commerson's wild potato</name>
    <name type="synonym">Commerson's nightshade</name>
    <dbReference type="NCBI Taxonomy" id="4109"/>
    <lineage>
        <taxon>Eukaryota</taxon>
        <taxon>Viridiplantae</taxon>
        <taxon>Streptophyta</taxon>
        <taxon>Embryophyta</taxon>
        <taxon>Tracheophyta</taxon>
        <taxon>Spermatophyta</taxon>
        <taxon>Magnoliopsida</taxon>
        <taxon>eudicotyledons</taxon>
        <taxon>Gunneridae</taxon>
        <taxon>Pentapetalae</taxon>
        <taxon>asterids</taxon>
        <taxon>lamiids</taxon>
        <taxon>Solanales</taxon>
        <taxon>Solanaceae</taxon>
        <taxon>Solanoideae</taxon>
        <taxon>Solaneae</taxon>
        <taxon>Solanum</taxon>
    </lineage>
</organism>
<evidence type="ECO:0000313" key="2">
    <source>
        <dbReference type="Proteomes" id="UP000824120"/>
    </source>
</evidence>
<reference evidence="1 2" key="1">
    <citation type="submission" date="2020-09" db="EMBL/GenBank/DDBJ databases">
        <title>De no assembly of potato wild relative species, Solanum commersonii.</title>
        <authorList>
            <person name="Cho K."/>
        </authorList>
    </citation>
    <scope>NUCLEOTIDE SEQUENCE [LARGE SCALE GENOMIC DNA]</scope>
    <source>
        <strain evidence="1">LZ3.2</strain>
        <tissue evidence="1">Leaf</tissue>
    </source>
</reference>
<accession>A0A9J6AYK5</accession>
<sequence>MDVEPALEDSNEDLEAENDKDFFVRRTRTFAKICGRCNLVFPKPSNFQDAGSIPRALWNLTNVEYLVLDNNYLEGPISLFTLRSS</sequence>
<protein>
    <submittedName>
        <fullName evidence="1">Uncharacterized protein</fullName>
    </submittedName>
</protein>
<keyword evidence="2" id="KW-1185">Reference proteome</keyword>
<name>A0A9J6AYK5_SOLCO</name>
<comment type="caution">
    <text evidence="1">The sequence shown here is derived from an EMBL/GenBank/DDBJ whole genome shotgun (WGS) entry which is preliminary data.</text>
</comment>
<evidence type="ECO:0000313" key="1">
    <source>
        <dbReference type="EMBL" id="KAG5629669.1"/>
    </source>
</evidence>
<dbReference type="EMBL" id="JACXVP010000001">
    <property type="protein sequence ID" value="KAG5629669.1"/>
    <property type="molecule type" value="Genomic_DNA"/>
</dbReference>
<dbReference type="AlphaFoldDB" id="A0A9J6AYK5"/>
<gene>
    <name evidence="1" type="ORF">H5410_001386</name>
</gene>